<dbReference type="PANTHER" id="PTHR43861:SF1">
    <property type="entry name" value="TRANS-ACONITATE 2-METHYLTRANSFERASE"/>
    <property type="match status" value="1"/>
</dbReference>
<dbReference type="CDD" id="cd02440">
    <property type="entry name" value="AdoMet_MTases"/>
    <property type="match status" value="1"/>
</dbReference>
<evidence type="ECO:0008006" key="3">
    <source>
        <dbReference type="Google" id="ProtNLM"/>
    </source>
</evidence>
<dbReference type="OrthoDB" id="146133at2"/>
<dbReference type="InterPro" id="IPR029063">
    <property type="entry name" value="SAM-dependent_MTases_sf"/>
</dbReference>
<evidence type="ECO:0000313" key="1">
    <source>
        <dbReference type="EMBL" id="OTN77506.1"/>
    </source>
</evidence>
<evidence type="ECO:0000313" key="2">
    <source>
        <dbReference type="Proteomes" id="UP000195043"/>
    </source>
</evidence>
<dbReference type="Gene3D" id="3.40.50.150">
    <property type="entry name" value="Vaccinia Virus protein VP39"/>
    <property type="match status" value="1"/>
</dbReference>
<organism evidence="1 2">
    <name type="scientific">Candidatus Enterococcus testudinis</name>
    <dbReference type="NCBI Taxonomy" id="1834191"/>
    <lineage>
        <taxon>Bacteria</taxon>
        <taxon>Bacillati</taxon>
        <taxon>Bacillota</taxon>
        <taxon>Bacilli</taxon>
        <taxon>Lactobacillales</taxon>
        <taxon>Enterococcaceae</taxon>
        <taxon>Enterococcus</taxon>
    </lineage>
</organism>
<reference evidence="1 2" key="1">
    <citation type="submission" date="2017-05" db="EMBL/GenBank/DDBJ databases">
        <title>The Genome Sequence of Enterococcus sp. 8G7_MSG3316.</title>
        <authorList>
            <consortium name="The Broad Institute Genomics Platform"/>
            <consortium name="The Broad Institute Genomic Center for Infectious Diseases"/>
            <person name="Earl A."/>
            <person name="Manson A."/>
            <person name="Schwartman J."/>
            <person name="Gilmore M."/>
            <person name="Abouelleil A."/>
            <person name="Cao P."/>
            <person name="Chapman S."/>
            <person name="Cusick C."/>
            <person name="Shea T."/>
            <person name="Young S."/>
            <person name="Neafsey D."/>
            <person name="Nusbaum C."/>
            <person name="Birren B."/>
        </authorList>
    </citation>
    <scope>NUCLEOTIDE SEQUENCE [LARGE SCALE GENOMIC DNA]</scope>
    <source>
        <strain evidence="1 2">8G7_MSG3316</strain>
    </source>
</reference>
<keyword evidence="2" id="KW-1185">Reference proteome</keyword>
<name>A0A242A8Z1_9ENTE</name>
<comment type="caution">
    <text evidence="1">The sequence shown here is derived from an EMBL/GenBank/DDBJ whole genome shotgun (WGS) entry which is preliminary data.</text>
</comment>
<dbReference type="Proteomes" id="UP000195043">
    <property type="component" value="Unassembled WGS sequence"/>
</dbReference>
<proteinExistence type="predicted"/>
<dbReference type="RefSeq" id="WP_086275526.1">
    <property type="nucleotide sequence ID" value="NZ_NGKU01000001.1"/>
</dbReference>
<protein>
    <recommendedName>
        <fullName evidence="3">Methyltransferase domain-containing protein</fullName>
    </recommendedName>
</protein>
<dbReference type="Pfam" id="PF13489">
    <property type="entry name" value="Methyltransf_23"/>
    <property type="match status" value="1"/>
</dbReference>
<dbReference type="AlphaFoldDB" id="A0A242A8Z1"/>
<accession>A0A242A8Z1</accession>
<dbReference type="PANTHER" id="PTHR43861">
    <property type="entry name" value="TRANS-ACONITATE 2-METHYLTRANSFERASE-RELATED"/>
    <property type="match status" value="1"/>
</dbReference>
<dbReference type="STRING" id="1834191.A5886_002606"/>
<dbReference type="EMBL" id="NGKU01000001">
    <property type="protein sequence ID" value="OTN77506.1"/>
    <property type="molecule type" value="Genomic_DNA"/>
</dbReference>
<sequence length="236" mass="26223">MTDTYDHWWLEGTNGNQEMENDHQEAWENIITLMDPNDIMGKCILDFGCNQGGFLRKLHDALPFTSGVGIDLASKAVAVANTRVGTKPIRYVNTGDAVSVGQRFDTAISTSVLYLIDDLDAHFQMINDVLVDGGVYYASFADQTDNPSFDYMKRVIDAYGATKMQGKTLNEVVDSLVAHGFSVELIKEYTKPTYEVTDYKKFYLSVADFIQSCESSYLIKATKASVKGNLSGSDRK</sequence>
<gene>
    <name evidence="1" type="ORF">A5886_002606</name>
</gene>
<dbReference type="SUPFAM" id="SSF53335">
    <property type="entry name" value="S-adenosyl-L-methionine-dependent methyltransferases"/>
    <property type="match status" value="1"/>
</dbReference>